<gene>
    <name evidence="1" type="ORF">S12H4_08727</name>
</gene>
<dbReference type="GO" id="GO:0016020">
    <property type="term" value="C:membrane"/>
    <property type="evidence" value="ECO:0007669"/>
    <property type="project" value="InterPro"/>
</dbReference>
<dbReference type="GO" id="GO:0005524">
    <property type="term" value="F:ATP binding"/>
    <property type="evidence" value="ECO:0007669"/>
    <property type="project" value="InterPro"/>
</dbReference>
<dbReference type="AlphaFoldDB" id="X1RU61"/>
<dbReference type="InterPro" id="IPR036565">
    <property type="entry name" value="Mur-like_cat_sf"/>
</dbReference>
<organism evidence="1">
    <name type="scientific">marine sediment metagenome</name>
    <dbReference type="NCBI Taxonomy" id="412755"/>
    <lineage>
        <taxon>unclassified sequences</taxon>
        <taxon>metagenomes</taxon>
        <taxon>ecological metagenomes</taxon>
    </lineage>
</organism>
<evidence type="ECO:0008006" key="2">
    <source>
        <dbReference type="Google" id="ProtNLM"/>
    </source>
</evidence>
<dbReference type="NCBIfam" id="TIGR04012">
    <property type="entry name" value="poly_gGlu_PgsB"/>
    <property type="match status" value="1"/>
</dbReference>
<accession>X1RU61</accession>
<dbReference type="EMBL" id="BARW01003412">
    <property type="protein sequence ID" value="GAI66750.1"/>
    <property type="molecule type" value="Genomic_DNA"/>
</dbReference>
<name>X1RU61_9ZZZZ</name>
<feature type="non-terminal residue" evidence="1">
    <location>
        <position position="1"/>
    </location>
</feature>
<sequence>STIGVITNVREDHLEDIGPGLNNMAESLKLTIPQKGILVTTEKDYFPVFKEQADKLKTKIIWVDPVDVSDRTIKKFNYMNFKENVSLALRVNKLLGVKEEVALRGMLKANPDPGALKVYKLIKKGKIIFFVNAFAANDRRSTLLIWENVKKIFDLSNLPVIGIINSREDRALRAIQFAHILAKEITLSKIILVGPLSKLTERTFLKLKVPDNKILNLGRITNTEEILQTVLRSINNKNKVILIGLGNTKGVGQNFIEYFNKFGEVK</sequence>
<dbReference type="GO" id="GO:0045227">
    <property type="term" value="P:capsule polysaccharide biosynthetic process"/>
    <property type="evidence" value="ECO:0007669"/>
    <property type="project" value="InterPro"/>
</dbReference>
<dbReference type="PRINTS" id="PR01758">
    <property type="entry name" value="CAPSULEPROTB"/>
</dbReference>
<evidence type="ECO:0000313" key="1">
    <source>
        <dbReference type="EMBL" id="GAI66750.1"/>
    </source>
</evidence>
<dbReference type="SUPFAM" id="SSF53623">
    <property type="entry name" value="MurD-like peptide ligases, catalytic domain"/>
    <property type="match status" value="1"/>
</dbReference>
<proteinExistence type="predicted"/>
<comment type="caution">
    <text evidence="1">The sequence shown here is derived from an EMBL/GenBank/DDBJ whole genome shotgun (WGS) entry which is preliminary data.</text>
</comment>
<reference evidence="1" key="1">
    <citation type="journal article" date="2014" name="Front. Microbiol.">
        <title>High frequency of phylogenetically diverse reductive dehalogenase-homologous genes in deep subseafloor sedimentary metagenomes.</title>
        <authorList>
            <person name="Kawai M."/>
            <person name="Futagami T."/>
            <person name="Toyoda A."/>
            <person name="Takaki Y."/>
            <person name="Nishi S."/>
            <person name="Hori S."/>
            <person name="Arai W."/>
            <person name="Tsubouchi T."/>
            <person name="Morono Y."/>
            <person name="Uchiyama I."/>
            <person name="Ito T."/>
            <person name="Fujiyama A."/>
            <person name="Inagaki F."/>
            <person name="Takami H."/>
        </authorList>
    </citation>
    <scope>NUCLEOTIDE SEQUENCE</scope>
    <source>
        <strain evidence="1">Expedition CK06-06</strain>
    </source>
</reference>
<dbReference type="Gene3D" id="3.40.1190.10">
    <property type="entry name" value="Mur-like, catalytic domain"/>
    <property type="match status" value="1"/>
</dbReference>
<dbReference type="InterPro" id="IPR008337">
    <property type="entry name" value="Capsule_biosynth_CapB"/>
</dbReference>
<protein>
    <recommendedName>
        <fullName evidence="2">Mur ligase central domain-containing protein</fullName>
    </recommendedName>
</protein>